<evidence type="ECO:0000256" key="1">
    <source>
        <dbReference type="SAM" id="SignalP"/>
    </source>
</evidence>
<keyword evidence="1" id="KW-0732">Signal</keyword>
<dbReference type="Proteomes" id="UP001222325">
    <property type="component" value="Unassembled WGS sequence"/>
</dbReference>
<keyword evidence="3" id="KW-1185">Reference proteome</keyword>
<comment type="caution">
    <text evidence="2">The sequence shown here is derived from an EMBL/GenBank/DDBJ whole genome shotgun (WGS) entry which is preliminary data.</text>
</comment>
<feature type="signal peptide" evidence="1">
    <location>
        <begin position="1"/>
        <end position="19"/>
    </location>
</feature>
<dbReference type="AlphaFoldDB" id="A0AAD6U905"/>
<feature type="chain" id="PRO_5042283747" evidence="1">
    <location>
        <begin position="20"/>
        <end position="203"/>
    </location>
</feature>
<dbReference type="EMBL" id="JARJCN010000024">
    <property type="protein sequence ID" value="KAJ7089260.1"/>
    <property type="molecule type" value="Genomic_DNA"/>
</dbReference>
<organism evidence="2 3">
    <name type="scientific">Mycena belliarum</name>
    <dbReference type="NCBI Taxonomy" id="1033014"/>
    <lineage>
        <taxon>Eukaryota</taxon>
        <taxon>Fungi</taxon>
        <taxon>Dikarya</taxon>
        <taxon>Basidiomycota</taxon>
        <taxon>Agaricomycotina</taxon>
        <taxon>Agaricomycetes</taxon>
        <taxon>Agaricomycetidae</taxon>
        <taxon>Agaricales</taxon>
        <taxon>Marasmiineae</taxon>
        <taxon>Mycenaceae</taxon>
        <taxon>Mycena</taxon>
    </lineage>
</organism>
<sequence>MRSAVFLPVLCAAFGLVRATPIPAVDDRLLYKIPAKESMDAFGAAFTSRCSTWEPALHGASLTFLQALVEPGDFSGNNADTEVKLVCAWSNDAGIQTFTADVAASLGATPVSASDSPFLLYAIPAGETMDDFLSAFTSTCTTWPAAEADPSIRFLGSVHELGDFSGNNADTEVRLLCTWLKTDGSDTVEFTADVAASLGATPV</sequence>
<proteinExistence type="predicted"/>
<accession>A0AAD6U905</accession>
<gene>
    <name evidence="2" type="ORF">B0H15DRAFT_281144</name>
</gene>
<reference evidence="2" key="1">
    <citation type="submission" date="2023-03" db="EMBL/GenBank/DDBJ databases">
        <title>Massive genome expansion in bonnet fungi (Mycena s.s.) driven by repeated elements and novel gene families across ecological guilds.</title>
        <authorList>
            <consortium name="Lawrence Berkeley National Laboratory"/>
            <person name="Harder C.B."/>
            <person name="Miyauchi S."/>
            <person name="Viragh M."/>
            <person name="Kuo A."/>
            <person name="Thoen E."/>
            <person name="Andreopoulos B."/>
            <person name="Lu D."/>
            <person name="Skrede I."/>
            <person name="Drula E."/>
            <person name="Henrissat B."/>
            <person name="Morin E."/>
            <person name="Kohler A."/>
            <person name="Barry K."/>
            <person name="LaButti K."/>
            <person name="Morin E."/>
            <person name="Salamov A."/>
            <person name="Lipzen A."/>
            <person name="Mereny Z."/>
            <person name="Hegedus B."/>
            <person name="Baldrian P."/>
            <person name="Stursova M."/>
            <person name="Weitz H."/>
            <person name="Taylor A."/>
            <person name="Grigoriev I.V."/>
            <person name="Nagy L.G."/>
            <person name="Martin F."/>
            <person name="Kauserud H."/>
        </authorList>
    </citation>
    <scope>NUCLEOTIDE SEQUENCE</scope>
    <source>
        <strain evidence="2">CBHHK173m</strain>
    </source>
</reference>
<evidence type="ECO:0000313" key="3">
    <source>
        <dbReference type="Proteomes" id="UP001222325"/>
    </source>
</evidence>
<name>A0AAD6U905_9AGAR</name>
<evidence type="ECO:0000313" key="2">
    <source>
        <dbReference type="EMBL" id="KAJ7089260.1"/>
    </source>
</evidence>
<protein>
    <submittedName>
        <fullName evidence="2">Uncharacterized protein</fullName>
    </submittedName>
</protein>